<dbReference type="Gene3D" id="3.30.1370.110">
    <property type="match status" value="1"/>
</dbReference>
<gene>
    <name evidence="2" type="ORF">NTG6680_1348</name>
</gene>
<protein>
    <submittedName>
        <fullName evidence="2">Smr domain-containing protein</fullName>
    </submittedName>
</protein>
<dbReference type="EMBL" id="OU912926">
    <property type="protein sequence ID" value="CAG9932601.1"/>
    <property type="molecule type" value="Genomic_DNA"/>
</dbReference>
<proteinExistence type="predicted"/>
<dbReference type="PANTHER" id="PTHR35562">
    <property type="entry name" value="DNA ENDONUCLEASE SMRA-RELATED"/>
    <property type="match status" value="1"/>
</dbReference>
<sequence>MKKKKDQPAPINAELFRQALDGVIPLPPSNRISLAQPLRRVMPRGTVISTHLIEDTLSDNDAGGDVPTEFLRSGMSRMTLRKLRRGRWPMQDTLDLHGFHSDAARKLLLEFLRDAAQHSLHFVCVIHGKGWQAGGKEGVLKSRVRHWLSQYSEVLAFCEAPLNAGGSGAVWVLLKAGGQSSNILDK</sequence>
<dbReference type="RefSeq" id="WP_239796508.1">
    <property type="nucleotide sequence ID" value="NZ_OU912926.1"/>
</dbReference>
<evidence type="ECO:0000313" key="2">
    <source>
        <dbReference type="EMBL" id="CAG9932601.1"/>
    </source>
</evidence>
<dbReference type="Proteomes" id="UP000839052">
    <property type="component" value="Chromosome"/>
</dbReference>
<feature type="domain" description="Smr" evidence="1">
    <location>
        <begin position="94"/>
        <end position="175"/>
    </location>
</feature>
<name>A0ABM8YYG0_9PROT</name>
<dbReference type="SUPFAM" id="SSF160443">
    <property type="entry name" value="SMR domain-like"/>
    <property type="match status" value="1"/>
</dbReference>
<dbReference type="Pfam" id="PF01713">
    <property type="entry name" value="Smr"/>
    <property type="match status" value="1"/>
</dbReference>
<accession>A0ABM8YYG0</accession>
<organism evidence="2 3">
    <name type="scientific">Candidatus Nitrotoga arctica</name>
    <dbReference type="NCBI Taxonomy" id="453162"/>
    <lineage>
        <taxon>Bacteria</taxon>
        <taxon>Pseudomonadati</taxon>
        <taxon>Pseudomonadota</taxon>
        <taxon>Betaproteobacteria</taxon>
        <taxon>Nitrosomonadales</taxon>
        <taxon>Gallionellaceae</taxon>
        <taxon>Candidatus Nitrotoga</taxon>
    </lineage>
</organism>
<dbReference type="SMART" id="SM00463">
    <property type="entry name" value="SMR"/>
    <property type="match status" value="1"/>
</dbReference>
<dbReference type="InterPro" id="IPR002625">
    <property type="entry name" value="Smr_dom"/>
</dbReference>
<evidence type="ECO:0000313" key="3">
    <source>
        <dbReference type="Proteomes" id="UP000839052"/>
    </source>
</evidence>
<evidence type="ECO:0000259" key="1">
    <source>
        <dbReference type="PROSITE" id="PS50828"/>
    </source>
</evidence>
<keyword evidence="3" id="KW-1185">Reference proteome</keyword>
<reference evidence="2 3" key="1">
    <citation type="submission" date="2021-10" db="EMBL/GenBank/DDBJ databases">
        <authorList>
            <person name="Koch H."/>
        </authorList>
    </citation>
    <scope>NUCLEOTIDE SEQUENCE [LARGE SCALE GENOMIC DNA]</scope>
    <source>
        <strain evidence="2">6680</strain>
    </source>
</reference>
<dbReference type="PANTHER" id="PTHR35562:SF2">
    <property type="entry name" value="DNA ENDONUCLEASE SMRA-RELATED"/>
    <property type="match status" value="1"/>
</dbReference>
<dbReference type="InterPro" id="IPR036063">
    <property type="entry name" value="Smr_dom_sf"/>
</dbReference>
<dbReference type="PROSITE" id="PS50828">
    <property type="entry name" value="SMR"/>
    <property type="match status" value="1"/>
</dbReference>